<proteinExistence type="inferred from homology"/>
<dbReference type="PRINTS" id="PR00476">
    <property type="entry name" value="PHFRCTKINASE"/>
</dbReference>
<evidence type="ECO:0000313" key="14">
    <source>
        <dbReference type="Proteomes" id="UP001445335"/>
    </source>
</evidence>
<evidence type="ECO:0000256" key="9">
    <source>
        <dbReference type="ARBA" id="ARBA00048072"/>
    </source>
</evidence>
<protein>
    <recommendedName>
        <fullName evidence="10">Pyrophosphate--fructose 6-phosphate 1-phosphotransferase subunit beta</fullName>
        <shortName evidence="10">PFP</shortName>
        <ecNumber evidence="10">2.7.1.90</ecNumber>
    </recommendedName>
    <alternativeName>
        <fullName evidence="10">6-phosphofructokinase, pyrophosphate dependent</fullName>
    </alternativeName>
    <alternativeName>
        <fullName evidence="10">PPi-PFK</fullName>
    </alternativeName>
    <alternativeName>
        <fullName evidence="10">Pyrophosphate-dependent 6-phosphofructose-1-kinase</fullName>
    </alternativeName>
</protein>
<dbReference type="GO" id="GO:0047334">
    <property type="term" value="F:diphosphate-fructose-6-phosphate 1-phosphotransferase activity"/>
    <property type="evidence" value="ECO:0007669"/>
    <property type="project" value="UniProtKB-EC"/>
</dbReference>
<evidence type="ECO:0000256" key="11">
    <source>
        <dbReference type="SAM" id="MobiDB-lite"/>
    </source>
</evidence>
<comment type="pathway">
    <text evidence="10">Carbohydrate degradation; glycolysis; D-glyceraldehyde 3-phosphate and glycerone phosphate from D-glucose: step 3/4.</text>
</comment>
<dbReference type="GO" id="GO:0005524">
    <property type="term" value="F:ATP binding"/>
    <property type="evidence" value="ECO:0007669"/>
    <property type="project" value="InterPro"/>
</dbReference>
<comment type="subunit">
    <text evidence="10">Tetramer of two alpha (regulatory) and two beta (catalytic) chains.</text>
</comment>
<comment type="cofactor">
    <cofactor evidence="1 10">
        <name>Mg(2+)</name>
        <dbReference type="ChEBI" id="CHEBI:18420"/>
    </cofactor>
</comment>
<dbReference type="InterPro" id="IPR022953">
    <property type="entry name" value="ATP_PFK"/>
</dbReference>
<name>A0AAW1S0H3_9CHLO</name>
<feature type="binding site" evidence="10">
    <location>
        <begin position="253"/>
        <end position="255"/>
    </location>
    <ligand>
        <name>substrate</name>
    </ligand>
</feature>
<dbReference type="GO" id="GO:0006002">
    <property type="term" value="P:fructose 6-phosphate metabolic process"/>
    <property type="evidence" value="ECO:0007669"/>
    <property type="project" value="InterPro"/>
</dbReference>
<evidence type="ECO:0000256" key="8">
    <source>
        <dbReference type="ARBA" id="ARBA00023152"/>
    </source>
</evidence>
<keyword evidence="6 10" id="KW-0418">Kinase</keyword>
<comment type="function">
    <text evidence="2">Catalyzes the phosphorylation of D-fructose 6-phosphate, the first committing step of glycolysis. Uses inorganic phosphate (PPi) as phosphoryl donor instead of ATP like common ATP-dependent phosphofructokinases (ATP-PFKs), which renders the reaction reversible, and can thus function both in glycolysis and gluconeogenesis. Consistently, PPi-PFK can replace the enzymes of both the forward (ATP-PFK) and reverse (fructose-bisphosphatase (FBPase)) reactions.</text>
</comment>
<dbReference type="GO" id="GO:0009749">
    <property type="term" value="P:response to glucose"/>
    <property type="evidence" value="ECO:0007669"/>
    <property type="project" value="TreeGrafter"/>
</dbReference>
<organism evidence="13 14">
    <name type="scientific">Elliptochloris bilobata</name>
    <dbReference type="NCBI Taxonomy" id="381761"/>
    <lineage>
        <taxon>Eukaryota</taxon>
        <taxon>Viridiplantae</taxon>
        <taxon>Chlorophyta</taxon>
        <taxon>core chlorophytes</taxon>
        <taxon>Trebouxiophyceae</taxon>
        <taxon>Trebouxiophyceae incertae sedis</taxon>
        <taxon>Elliptochloris clade</taxon>
        <taxon>Elliptochloris</taxon>
    </lineage>
</organism>
<reference evidence="13 14" key="1">
    <citation type="journal article" date="2024" name="Nat. Commun.">
        <title>Phylogenomics reveals the evolutionary origins of lichenization in chlorophyte algae.</title>
        <authorList>
            <person name="Puginier C."/>
            <person name="Libourel C."/>
            <person name="Otte J."/>
            <person name="Skaloud P."/>
            <person name="Haon M."/>
            <person name="Grisel S."/>
            <person name="Petersen M."/>
            <person name="Berrin J.G."/>
            <person name="Delaux P.M."/>
            <person name="Dal Grande F."/>
            <person name="Keller J."/>
        </authorList>
    </citation>
    <scope>NUCLEOTIDE SEQUENCE [LARGE SCALE GENOMIC DNA]</scope>
    <source>
        <strain evidence="13 14">SAG 245.80</strain>
    </source>
</reference>
<keyword evidence="7 10" id="KW-0460">Magnesium</keyword>
<feature type="binding site" evidence="10">
    <location>
        <begin position="480"/>
        <end position="483"/>
    </location>
    <ligand>
        <name>substrate</name>
    </ligand>
</feature>
<comment type="function">
    <text evidence="10">Catalytic subunit of pyrophosphate--fructose 6-phosphate 1-phosphotransferase. Catalyzes the phosphorylation of D-fructose 6-phosphate, the first committing step of glycolysis. Uses inorganic phosphate (PPi) as phosphoryl donor instead of ATP like common ATP-dependent phosphofructokinases (ATP-PFKs), which renders the reaction reversible, and can thus function both in glycolysis and gluconeogenesis.</text>
</comment>
<feature type="active site" description="Proton acceptor" evidence="10">
    <location>
        <position position="255"/>
    </location>
</feature>
<dbReference type="GO" id="GO:0003872">
    <property type="term" value="F:6-phosphofructokinase activity"/>
    <property type="evidence" value="ECO:0007669"/>
    <property type="project" value="UniProtKB-UniRule"/>
</dbReference>
<evidence type="ECO:0000256" key="7">
    <source>
        <dbReference type="ARBA" id="ARBA00022842"/>
    </source>
</evidence>
<keyword evidence="5 10" id="KW-0479">Metal-binding</keyword>
<feature type="binding site" evidence="10">
    <location>
        <begin position="292"/>
        <end position="293"/>
    </location>
    <ligand>
        <name>substrate</name>
        <note>ligand shared between dimeric partners</note>
    </ligand>
</feature>
<keyword evidence="4 10" id="KW-0808">Transferase</keyword>
<evidence type="ECO:0000256" key="3">
    <source>
        <dbReference type="ARBA" id="ARBA00022490"/>
    </source>
</evidence>
<feature type="binding site" evidence="10">
    <location>
        <begin position="300"/>
        <end position="302"/>
    </location>
    <ligand>
        <name>substrate</name>
    </ligand>
</feature>
<feature type="site" description="Important for catalytic activity and substrate specificity; stabilizes the transition state when the phosphoryl donor is PPi; prevents ATP from binding by mimicking the alpha-phosphate group of ATP" evidence="10">
    <location>
        <position position="226"/>
    </location>
</feature>
<keyword evidence="10" id="KW-0021">Allosteric enzyme</keyword>
<keyword evidence="8 10" id="KW-0324">Glycolysis</keyword>
<comment type="caution">
    <text evidence="13">The sequence shown here is derived from an EMBL/GenBank/DDBJ whole genome shotgun (WGS) entry which is preliminary data.</text>
</comment>
<dbReference type="EC" id="2.7.1.90" evidence="10"/>
<feature type="binding site" evidence="10">
    <location>
        <position position="225"/>
    </location>
    <ligand>
        <name>Mg(2+)</name>
        <dbReference type="ChEBI" id="CHEBI:18420"/>
        <note>catalytic</note>
    </ligand>
</feature>
<feature type="binding site" evidence="10">
    <location>
        <position position="361"/>
    </location>
    <ligand>
        <name>substrate</name>
    </ligand>
</feature>
<evidence type="ECO:0000313" key="13">
    <source>
        <dbReference type="EMBL" id="KAK9839495.1"/>
    </source>
</evidence>
<dbReference type="NCBIfam" id="NF005482">
    <property type="entry name" value="PRK07085.1"/>
    <property type="match status" value="1"/>
</dbReference>
<comment type="similarity">
    <text evidence="10">Belongs to the phosphofructokinase type A (PFKA) family. PPi-dependent PFK group II subfamily. Clade 'Long' sub-subfamily.</text>
</comment>
<feature type="site" description="Important for catalytic activity; stabilizes the transition state when the phosphoryl donor is PPi" evidence="10">
    <location>
        <position position="252"/>
    </location>
</feature>
<dbReference type="Gene3D" id="3.40.50.450">
    <property type="match status" value="1"/>
</dbReference>
<keyword evidence="3 10" id="KW-0963">Cytoplasm</keyword>
<comment type="catalytic activity">
    <reaction evidence="9 10">
        <text>beta-D-fructose 6-phosphate + diphosphate = beta-D-fructose 1,6-bisphosphate + phosphate + H(+)</text>
        <dbReference type="Rhea" id="RHEA:13613"/>
        <dbReference type="ChEBI" id="CHEBI:15378"/>
        <dbReference type="ChEBI" id="CHEBI:32966"/>
        <dbReference type="ChEBI" id="CHEBI:33019"/>
        <dbReference type="ChEBI" id="CHEBI:43474"/>
        <dbReference type="ChEBI" id="CHEBI:57634"/>
        <dbReference type="EC" id="2.7.1.90"/>
    </reaction>
</comment>
<dbReference type="PANTHER" id="PTHR43650">
    <property type="entry name" value="PYROPHOSPHATE--FRUCTOSE 6-PHOSPHATE 1-PHOSPHOTRANSFERASE"/>
    <property type="match status" value="1"/>
</dbReference>
<dbReference type="AlphaFoldDB" id="A0AAW1S0H3"/>
<dbReference type="Pfam" id="PF00365">
    <property type="entry name" value="PFK"/>
    <property type="match status" value="1"/>
</dbReference>
<dbReference type="PANTHER" id="PTHR43650:SF1">
    <property type="entry name" value="PYROPHOSPHATE--FRUCTOSE 6-PHOSPHATE 1-PHOSPHOTRANSFERASE SUBUNIT BETA 2"/>
    <property type="match status" value="1"/>
</dbReference>
<feature type="binding site" evidence="10">
    <location>
        <position position="131"/>
    </location>
    <ligand>
        <name>diphosphate</name>
        <dbReference type="ChEBI" id="CHEBI:33019"/>
    </ligand>
</feature>
<dbReference type="SUPFAM" id="SSF53784">
    <property type="entry name" value="Phosphofructokinase"/>
    <property type="match status" value="1"/>
</dbReference>
<dbReference type="EMBL" id="JALJOU010000016">
    <property type="protein sequence ID" value="KAK9839495.1"/>
    <property type="molecule type" value="Genomic_DNA"/>
</dbReference>
<dbReference type="Gene3D" id="1.10.10.480">
    <property type="entry name" value="Phosphofructokinase, domain 3"/>
    <property type="match status" value="1"/>
</dbReference>
<gene>
    <name evidence="10" type="primary">PFP-BETA</name>
    <name evidence="13" type="ORF">WJX81_005636</name>
</gene>
<comment type="caution">
    <text evidence="10">Lacks conserved residue(s) required for the propagation of feature annotation.</text>
</comment>
<dbReference type="InterPro" id="IPR035966">
    <property type="entry name" value="PKF_sf"/>
</dbReference>
<feature type="domain" description="Phosphofructokinase" evidence="12">
    <location>
        <begin position="123"/>
        <end position="376"/>
    </location>
</feature>
<evidence type="ECO:0000259" key="12">
    <source>
        <dbReference type="Pfam" id="PF00365"/>
    </source>
</evidence>
<evidence type="ECO:0000256" key="1">
    <source>
        <dbReference type="ARBA" id="ARBA00001946"/>
    </source>
</evidence>
<dbReference type="InterPro" id="IPR000023">
    <property type="entry name" value="Phosphofructokinase_dom"/>
</dbReference>
<accession>A0AAW1S0H3</accession>
<dbReference type="Gene3D" id="3.40.50.460">
    <property type="entry name" value="Phosphofructokinase domain"/>
    <property type="match status" value="1"/>
</dbReference>
<comment type="activity regulation">
    <text evidence="10">Allosterically activated by fructose 2,6-bisphosphate.</text>
</comment>
<sequence>MSAAGRFPYSNISQPNEASCVPIADVSEHYSVLQSTRLNYVPPKPKILQGTFDVSPVAAKDRSFFKSSAAAGECDRIAAVFPNLHGKPAVKLVKAGMPACSVNGHAAPRANGAANGAAPRQLRVGIVLSGGQAPGGHNVIAGLLDCLEQRFPGSQLLGFRDGPRGIVTKRYSEITVEAMLTYRNQGGFHMIGSGRDKIESAEDLERAAAAVTDLGLNGLVVAGGDDSNTNAAVLAEYFLARSVRCSVIGVPKTIDGDLKNDAVAISFGFDTACKVYSEAVGNIMIDAASARKYTHFVRLMGRSASHLTLETALQTHPQAALICEEITATGTTLAGVTQQVADIVAARAAVGKNYGVILIPEGLLEHVPEVSALIKELNELLAGGDVEGSSGGSSEDLTGGVSPGAVSARLTPQNRAVFDLLPAAIRGDLLRERDPHGNVQLSRIETEKLVMALVEAELAARHAAGTYAGKFAALAHYFGYEGRCALPTNFDATYCYALGYAAGALVAHRQTGLMATIGDLHKPTAEWCVGGTPLTGMMCIERRRGKDKPVVRKAMVDLGGPVFMHFAAARERWALEDCYRSPGPIQFGGGGEAYMATLTLALERNNGAPIGIF</sequence>
<evidence type="ECO:0000256" key="10">
    <source>
        <dbReference type="HAMAP-Rule" id="MF_03185"/>
    </source>
</evidence>
<dbReference type="Proteomes" id="UP001445335">
    <property type="component" value="Unassembled WGS sequence"/>
</dbReference>
<evidence type="ECO:0000256" key="2">
    <source>
        <dbReference type="ARBA" id="ARBA00003138"/>
    </source>
</evidence>
<evidence type="ECO:0000256" key="5">
    <source>
        <dbReference type="ARBA" id="ARBA00022723"/>
    </source>
</evidence>
<dbReference type="GO" id="GO:0005829">
    <property type="term" value="C:cytosol"/>
    <property type="evidence" value="ECO:0007669"/>
    <property type="project" value="TreeGrafter"/>
</dbReference>
<keyword evidence="14" id="KW-1185">Reference proteome</keyword>
<comment type="subcellular location">
    <subcellularLocation>
        <location evidence="10">Cytoplasm</location>
    </subcellularLocation>
</comment>
<dbReference type="HAMAP" id="MF_01980">
    <property type="entry name" value="Phosphofructokinase_II_Long"/>
    <property type="match status" value="1"/>
</dbReference>
<evidence type="ECO:0000256" key="6">
    <source>
        <dbReference type="ARBA" id="ARBA00022777"/>
    </source>
</evidence>
<feature type="region of interest" description="Disordered" evidence="11">
    <location>
        <begin position="385"/>
        <end position="405"/>
    </location>
</feature>
<dbReference type="NCBIfam" id="TIGR02477">
    <property type="entry name" value="PFKA_PPi"/>
    <property type="match status" value="1"/>
</dbReference>
<dbReference type="GO" id="GO:0046872">
    <property type="term" value="F:metal ion binding"/>
    <property type="evidence" value="ECO:0007669"/>
    <property type="project" value="UniProtKB-KW"/>
</dbReference>
<dbReference type="InterPro" id="IPR011183">
    <property type="entry name" value="PfpB_PPi_PFK"/>
</dbReference>
<evidence type="ECO:0000256" key="4">
    <source>
        <dbReference type="ARBA" id="ARBA00022679"/>
    </source>
</evidence>